<protein>
    <submittedName>
        <fullName evidence="1">Uncharacterized protein</fullName>
    </submittedName>
</protein>
<evidence type="ECO:0000313" key="1">
    <source>
        <dbReference type="EMBL" id="MXN44653.1"/>
    </source>
</evidence>
<dbReference type="Proteomes" id="UP000435802">
    <property type="component" value="Unassembled WGS sequence"/>
</dbReference>
<name>A0A6N8S7F3_9HYPH</name>
<organism evidence="1 2">
    <name type="scientific">Shinella kummerowiae</name>
    <dbReference type="NCBI Taxonomy" id="417745"/>
    <lineage>
        <taxon>Bacteria</taxon>
        <taxon>Pseudomonadati</taxon>
        <taxon>Pseudomonadota</taxon>
        <taxon>Alphaproteobacteria</taxon>
        <taxon>Hyphomicrobiales</taxon>
        <taxon>Rhizobiaceae</taxon>
        <taxon>Shinella</taxon>
    </lineage>
</organism>
<evidence type="ECO:0000313" key="2">
    <source>
        <dbReference type="Proteomes" id="UP000435802"/>
    </source>
</evidence>
<proteinExistence type="predicted"/>
<dbReference type="EMBL" id="WUMK01000002">
    <property type="protein sequence ID" value="MXN44653.1"/>
    <property type="molecule type" value="Genomic_DNA"/>
</dbReference>
<comment type="caution">
    <text evidence="1">The sequence shown here is derived from an EMBL/GenBank/DDBJ whole genome shotgun (WGS) entry which is preliminary data.</text>
</comment>
<accession>A0A6N8S7F3</accession>
<dbReference type="AlphaFoldDB" id="A0A6N8S7F3"/>
<reference evidence="1 2" key="1">
    <citation type="submission" date="2019-12" db="EMBL/GenBank/DDBJ databases">
        <title>Shinella kummerowiae sp. nov., a symbiotic bacterium isolated from root nodules of the herbal legume Kummerowia stipulacea.</title>
        <authorList>
            <person name="Gao J."/>
        </authorList>
    </citation>
    <scope>NUCLEOTIDE SEQUENCE [LARGE SCALE GENOMIC DNA]</scope>
    <source>
        <strain evidence="1 2">CCBAU 25048</strain>
    </source>
</reference>
<keyword evidence="2" id="KW-1185">Reference proteome</keyword>
<sequence>MHRQLQISKVSITCHDLGKAIFFDLKIGTAKSKPSLAWLTDDLKLKSPSESNMRDWNELSEDEVAEVRARLEEHLEMLLGPLRNETRVEAKPVRDHLTIEAMPHLSKVRREIRYLGREFDYLQTMLMSPSTVCVDRYQLAGEQIKGVEAAMSFLLNRIQHNDYLDDVGSVPHE</sequence>
<dbReference type="RefSeq" id="WP_160857632.1">
    <property type="nucleotide sequence ID" value="NZ_WUMK01000002.1"/>
</dbReference>
<gene>
    <name evidence="1" type="ORF">GR138_05595</name>
</gene>